<name>A0ABV5Z7U8_9STAP</name>
<comment type="caution">
    <text evidence="1">The sequence shown here is derived from an EMBL/GenBank/DDBJ whole genome shotgun (WGS) entry which is preliminary data.</text>
</comment>
<accession>A0ABV5Z7U8</accession>
<dbReference type="RefSeq" id="WP_380570573.1">
    <property type="nucleotide sequence ID" value="NZ_JBHMAH010000024.1"/>
</dbReference>
<gene>
    <name evidence="1" type="ORF">ACFFLE_07780</name>
</gene>
<reference evidence="1 2" key="1">
    <citation type="submission" date="2024-09" db="EMBL/GenBank/DDBJ databases">
        <authorList>
            <person name="Sun Q."/>
            <person name="Mori K."/>
        </authorList>
    </citation>
    <scope>NUCLEOTIDE SEQUENCE [LARGE SCALE GENOMIC DNA]</scope>
    <source>
        <strain evidence="1 2">JCM 12822</strain>
    </source>
</reference>
<dbReference type="Proteomes" id="UP001589740">
    <property type="component" value="Unassembled WGS sequence"/>
</dbReference>
<proteinExistence type="predicted"/>
<sequence>MEEKPSENFLMNEATQIIREMKGEGQLLITACVLQADGDRHITVSDIASLDESPITYIYSIILYEDDPDVQEFFIRHKRLIENGFYDD</sequence>
<organism evidence="1 2">
    <name type="scientific">Salinicoccus siamensis</name>
    <dbReference type="NCBI Taxonomy" id="381830"/>
    <lineage>
        <taxon>Bacteria</taxon>
        <taxon>Bacillati</taxon>
        <taxon>Bacillota</taxon>
        <taxon>Bacilli</taxon>
        <taxon>Bacillales</taxon>
        <taxon>Staphylococcaceae</taxon>
        <taxon>Salinicoccus</taxon>
    </lineage>
</organism>
<protein>
    <submittedName>
        <fullName evidence="1">Uncharacterized protein</fullName>
    </submittedName>
</protein>
<dbReference type="EMBL" id="JBHMAH010000024">
    <property type="protein sequence ID" value="MFB9861005.1"/>
    <property type="molecule type" value="Genomic_DNA"/>
</dbReference>
<keyword evidence="2" id="KW-1185">Reference proteome</keyword>
<evidence type="ECO:0000313" key="2">
    <source>
        <dbReference type="Proteomes" id="UP001589740"/>
    </source>
</evidence>
<evidence type="ECO:0000313" key="1">
    <source>
        <dbReference type="EMBL" id="MFB9861005.1"/>
    </source>
</evidence>